<dbReference type="RefSeq" id="XP_010924179.1">
    <property type="nucleotide sequence ID" value="XM_010925877.2"/>
</dbReference>
<dbReference type="AlphaFoldDB" id="A0A6I9RDF3"/>
<name>A0A6I9RDF3_ELAGV</name>
<sequence>MRQRGREGLREQRPVATMEGAEGRLSSEDSGEMGGGMAAAAVEGIMERIQSDDEECRVQAAKEIRRLTKTSPKHRRQLEGTVVPLVSMLRSSNPEFTEAAMLALLNLAVKDERNKIKIVDAGAVEPLIGFLRSTNSNLQEHATAALLTLTASSINKPIVSAAGAIPLLVKILRDGNLQAKVDAVMALYNLSTLPEDINTILAAKPIPPLVNLLKICKKSSKIAEKCTALVELLLGHDEGRMALTSEEGGVLSVVEVLEEGSPLSREHAIGALLTMCESDHCRYREVILNEGVMPGLLELTVQGTPKSQSKARSLLQLLRKSSYSGSELQAETLENILTNIVAQIDGDDCVGKAKKMLADMVQVSMEQSLRHLQKRAFATPTKQSRTKRQ</sequence>
<feature type="repeat" description="ARM" evidence="2">
    <location>
        <begin position="80"/>
        <end position="122"/>
    </location>
</feature>
<accession>A0A6I9RDF3</accession>
<evidence type="ECO:0000256" key="2">
    <source>
        <dbReference type="PROSITE-ProRule" id="PRU00259"/>
    </source>
</evidence>
<dbReference type="PANTHER" id="PTHR23315">
    <property type="entry name" value="U BOX DOMAIN-CONTAINING"/>
    <property type="match status" value="1"/>
</dbReference>
<dbReference type="OrthoDB" id="7537227at2759"/>
<dbReference type="InterPro" id="IPR016024">
    <property type="entry name" value="ARM-type_fold"/>
</dbReference>
<dbReference type="InterPro" id="IPR011989">
    <property type="entry name" value="ARM-like"/>
</dbReference>
<feature type="repeat" description="ARM" evidence="2">
    <location>
        <begin position="163"/>
        <end position="203"/>
    </location>
</feature>
<dbReference type="InterPro" id="IPR000225">
    <property type="entry name" value="Armadillo"/>
</dbReference>
<dbReference type="SMART" id="SM00185">
    <property type="entry name" value="ARM"/>
    <property type="match status" value="4"/>
</dbReference>
<dbReference type="GeneID" id="105047083"/>
<feature type="compositionally biased region" description="Basic and acidic residues" evidence="3">
    <location>
        <begin position="1"/>
        <end position="13"/>
    </location>
</feature>
<organism evidence="5 6">
    <name type="scientific">Elaeis guineensis var. tenera</name>
    <name type="common">Oil palm</name>
    <dbReference type="NCBI Taxonomy" id="51953"/>
    <lineage>
        <taxon>Eukaryota</taxon>
        <taxon>Viridiplantae</taxon>
        <taxon>Streptophyta</taxon>
        <taxon>Embryophyta</taxon>
        <taxon>Tracheophyta</taxon>
        <taxon>Spermatophyta</taxon>
        <taxon>Magnoliopsida</taxon>
        <taxon>Liliopsida</taxon>
        <taxon>Arecaceae</taxon>
        <taxon>Arecoideae</taxon>
        <taxon>Cocoseae</taxon>
        <taxon>Elaeidinae</taxon>
        <taxon>Elaeis</taxon>
    </lineage>
</organism>
<keyword evidence="5" id="KW-1185">Reference proteome</keyword>
<gene>
    <name evidence="6" type="primary">LOC105047083</name>
</gene>
<dbReference type="InterPro" id="IPR058678">
    <property type="entry name" value="ARM_PUB"/>
</dbReference>
<dbReference type="PROSITE" id="PS50176">
    <property type="entry name" value="ARM_REPEAT"/>
    <property type="match status" value="3"/>
</dbReference>
<evidence type="ECO:0000259" key="4">
    <source>
        <dbReference type="Pfam" id="PF25598"/>
    </source>
</evidence>
<dbReference type="Proteomes" id="UP000504607">
    <property type="component" value="Chromosome 6"/>
</dbReference>
<dbReference type="FunFam" id="1.25.10.10:FF:000300">
    <property type="entry name" value="U-box domain-containing protein 4"/>
    <property type="match status" value="1"/>
</dbReference>
<dbReference type="KEGG" id="egu:105047083"/>
<dbReference type="Gene3D" id="1.25.10.10">
    <property type="entry name" value="Leucine-rich Repeat Variant"/>
    <property type="match status" value="2"/>
</dbReference>
<dbReference type="Pfam" id="PF25598">
    <property type="entry name" value="ARM_PUB"/>
    <property type="match status" value="1"/>
</dbReference>
<evidence type="ECO:0000256" key="3">
    <source>
        <dbReference type="SAM" id="MobiDB-lite"/>
    </source>
</evidence>
<feature type="repeat" description="ARM" evidence="2">
    <location>
        <begin position="122"/>
        <end position="164"/>
    </location>
</feature>
<evidence type="ECO:0000313" key="5">
    <source>
        <dbReference type="Proteomes" id="UP000504607"/>
    </source>
</evidence>
<protein>
    <submittedName>
        <fullName evidence="6">U-box domain-containing protein 4</fullName>
    </submittedName>
</protein>
<evidence type="ECO:0000256" key="1">
    <source>
        <dbReference type="ARBA" id="ARBA00022786"/>
    </source>
</evidence>
<reference evidence="6" key="1">
    <citation type="submission" date="2025-08" db="UniProtKB">
        <authorList>
            <consortium name="RefSeq"/>
        </authorList>
    </citation>
    <scope>IDENTIFICATION</scope>
</reference>
<feature type="region of interest" description="Disordered" evidence="3">
    <location>
        <begin position="1"/>
        <end position="35"/>
    </location>
</feature>
<dbReference type="PANTHER" id="PTHR23315:SF65">
    <property type="entry name" value="ARM REPEAT SUPERFAMILY PROTEIN"/>
    <property type="match status" value="1"/>
</dbReference>
<feature type="domain" description="U-box" evidence="4">
    <location>
        <begin position="42"/>
        <end position="328"/>
    </location>
</feature>
<proteinExistence type="predicted"/>
<keyword evidence="1" id="KW-0833">Ubl conjugation pathway</keyword>
<dbReference type="SUPFAM" id="SSF48371">
    <property type="entry name" value="ARM repeat"/>
    <property type="match status" value="1"/>
</dbReference>
<dbReference type="InParanoid" id="A0A6I9RDF3"/>
<evidence type="ECO:0000313" key="6">
    <source>
        <dbReference type="RefSeq" id="XP_010924179.1"/>
    </source>
</evidence>